<keyword evidence="5" id="KW-1185">Reference proteome</keyword>
<dbReference type="SMART" id="SM00448">
    <property type="entry name" value="REC"/>
    <property type="match status" value="1"/>
</dbReference>
<feature type="modified residue" description="4-aspartylphosphate" evidence="2">
    <location>
        <position position="59"/>
    </location>
</feature>
<dbReference type="InterPro" id="IPR001789">
    <property type="entry name" value="Sig_transdc_resp-reg_receiver"/>
</dbReference>
<dbReference type="AlphaFoldDB" id="A0A508T0W2"/>
<name>A0A508T0W2_9BRAD</name>
<evidence type="ECO:0000256" key="2">
    <source>
        <dbReference type="PROSITE-ProRule" id="PRU00169"/>
    </source>
</evidence>
<dbReference type="GO" id="GO:0000160">
    <property type="term" value="P:phosphorelay signal transduction system"/>
    <property type="evidence" value="ECO:0007669"/>
    <property type="project" value="InterPro"/>
</dbReference>
<dbReference type="PROSITE" id="PS50110">
    <property type="entry name" value="RESPONSE_REGULATORY"/>
    <property type="match status" value="1"/>
</dbReference>
<gene>
    <name evidence="4" type="primary">rssB_1</name>
    <name evidence="4" type="ORF">CI1B_17510</name>
</gene>
<dbReference type="Pfam" id="PF00072">
    <property type="entry name" value="Response_reg"/>
    <property type="match status" value="1"/>
</dbReference>
<evidence type="ECO:0000313" key="5">
    <source>
        <dbReference type="Proteomes" id="UP000328092"/>
    </source>
</evidence>
<dbReference type="EMBL" id="CAADFC020000004">
    <property type="protein sequence ID" value="VIO66628.1"/>
    <property type="molecule type" value="Genomic_DNA"/>
</dbReference>
<accession>A0A508T0W2</accession>
<protein>
    <submittedName>
        <fullName evidence="4">Regulator of RpoS</fullName>
    </submittedName>
</protein>
<dbReference type="CDD" id="cd00156">
    <property type="entry name" value="REC"/>
    <property type="match status" value="1"/>
</dbReference>
<dbReference type="Gene3D" id="3.40.50.2300">
    <property type="match status" value="1"/>
</dbReference>
<feature type="domain" description="Response regulatory" evidence="3">
    <location>
        <begin position="10"/>
        <end position="118"/>
    </location>
</feature>
<dbReference type="OrthoDB" id="9784719at2"/>
<dbReference type="PANTHER" id="PTHR44591">
    <property type="entry name" value="STRESS RESPONSE REGULATOR PROTEIN 1"/>
    <property type="match status" value="1"/>
</dbReference>
<dbReference type="RefSeq" id="WP_139481771.1">
    <property type="nucleotide sequence ID" value="NZ_CAADFB020000017.1"/>
</dbReference>
<comment type="caution">
    <text evidence="4">The sequence shown here is derived from an EMBL/GenBank/DDBJ whole genome shotgun (WGS) entry which is preliminary data.</text>
</comment>
<evidence type="ECO:0000256" key="1">
    <source>
        <dbReference type="ARBA" id="ARBA00022553"/>
    </source>
</evidence>
<organism evidence="4 5">
    <name type="scientific">Bradyrhizobium ivorense</name>
    <dbReference type="NCBI Taxonomy" id="2511166"/>
    <lineage>
        <taxon>Bacteria</taxon>
        <taxon>Pseudomonadati</taxon>
        <taxon>Pseudomonadota</taxon>
        <taxon>Alphaproteobacteria</taxon>
        <taxon>Hyphomicrobiales</taxon>
        <taxon>Nitrobacteraceae</taxon>
        <taxon>Bradyrhizobium</taxon>
    </lineage>
</organism>
<evidence type="ECO:0000259" key="3">
    <source>
        <dbReference type="PROSITE" id="PS50110"/>
    </source>
</evidence>
<proteinExistence type="predicted"/>
<reference evidence="4" key="1">
    <citation type="submission" date="2019-02" db="EMBL/GenBank/DDBJ databases">
        <authorList>
            <person name="Pothier F.J."/>
        </authorList>
    </citation>
    <scope>NUCLEOTIDE SEQUENCE</scope>
    <source>
        <strain evidence="4">CI-1B</strain>
    </source>
</reference>
<sequence length="118" mass="13123">MGYAKMLRQVAIVVEDDPIQRDMIALLLEESHFDVIQCEDAETAALAVKMRHPALVITDIGLTGKMNGIELAQFALDCDRKVRVMVISGQRPADALPDGVKFFEKPIYPVTLLREAVQ</sequence>
<dbReference type="PANTHER" id="PTHR44591:SF21">
    <property type="entry name" value="TWO-COMPONENT RESPONSE REGULATOR"/>
    <property type="match status" value="1"/>
</dbReference>
<dbReference type="Proteomes" id="UP000328092">
    <property type="component" value="Unassembled WGS sequence"/>
</dbReference>
<dbReference type="SUPFAM" id="SSF52172">
    <property type="entry name" value="CheY-like"/>
    <property type="match status" value="1"/>
</dbReference>
<dbReference type="InterPro" id="IPR011006">
    <property type="entry name" value="CheY-like_superfamily"/>
</dbReference>
<dbReference type="InterPro" id="IPR050595">
    <property type="entry name" value="Bact_response_regulator"/>
</dbReference>
<keyword evidence="1 2" id="KW-0597">Phosphoprotein</keyword>
<evidence type="ECO:0000313" key="4">
    <source>
        <dbReference type="EMBL" id="VIO66628.1"/>
    </source>
</evidence>